<feature type="compositionally biased region" description="Polar residues" evidence="1">
    <location>
        <begin position="20"/>
        <end position="30"/>
    </location>
</feature>
<evidence type="ECO:0000313" key="3">
    <source>
        <dbReference type="Proteomes" id="UP000315037"/>
    </source>
</evidence>
<evidence type="ECO:0000313" key="2">
    <source>
        <dbReference type="EMBL" id="TPW34333.1"/>
    </source>
</evidence>
<gene>
    <name evidence="2" type="ORF">E3202_07525</name>
</gene>
<feature type="region of interest" description="Disordered" evidence="1">
    <location>
        <begin position="1"/>
        <end position="38"/>
    </location>
</feature>
<reference evidence="2 3" key="1">
    <citation type="submission" date="2019-03" db="EMBL/GenBank/DDBJ databases">
        <title>The complete genome sequence of Neokomagataea sp. Jb2 NBRC113641.</title>
        <authorList>
            <person name="Chua K.-O."/>
            <person name="Chan K.-G."/>
            <person name="See-Too W.-S."/>
        </authorList>
    </citation>
    <scope>NUCLEOTIDE SEQUENCE [LARGE SCALE GENOMIC DNA]</scope>
    <source>
        <strain evidence="2 3">Jb2</strain>
    </source>
</reference>
<protein>
    <submittedName>
        <fullName evidence="2">Uncharacterized protein</fullName>
    </submittedName>
</protein>
<name>A0A506UMC2_9PROT</name>
<organism evidence="2 3">
    <name type="scientific">Oecophyllibacter saccharovorans</name>
    <dbReference type="NCBI Taxonomy" id="2558360"/>
    <lineage>
        <taxon>Bacteria</taxon>
        <taxon>Pseudomonadati</taxon>
        <taxon>Pseudomonadota</taxon>
        <taxon>Alphaproteobacteria</taxon>
        <taxon>Acetobacterales</taxon>
        <taxon>Acetobacteraceae</taxon>
        <taxon>Oecophyllibacter</taxon>
    </lineage>
</organism>
<dbReference type="AlphaFoldDB" id="A0A506UMC2"/>
<proteinExistence type="predicted"/>
<accession>A0A506UMC2</accession>
<evidence type="ECO:0000256" key="1">
    <source>
        <dbReference type="SAM" id="MobiDB-lite"/>
    </source>
</evidence>
<feature type="compositionally biased region" description="Polar residues" evidence="1">
    <location>
        <begin position="1"/>
        <end position="11"/>
    </location>
</feature>
<comment type="caution">
    <text evidence="2">The sequence shown here is derived from an EMBL/GenBank/DDBJ whole genome shotgun (WGS) entry which is preliminary data.</text>
</comment>
<dbReference type="RefSeq" id="WP_165598864.1">
    <property type="nucleotide sequence ID" value="NZ_SORY01000001.1"/>
</dbReference>
<dbReference type="Proteomes" id="UP000315037">
    <property type="component" value="Unassembled WGS sequence"/>
</dbReference>
<sequence>MTATPSPSDKASNPVPGAGRNTQPAQSSEEAQIKATERADALAAEQNAEVQDVAEAEVAAEAEVQDTAMMDGDVGMR</sequence>
<keyword evidence="3" id="KW-1185">Reference proteome</keyword>
<dbReference type="EMBL" id="SORZ01000002">
    <property type="protein sequence ID" value="TPW34333.1"/>
    <property type="molecule type" value="Genomic_DNA"/>
</dbReference>